<dbReference type="InterPro" id="IPR028992">
    <property type="entry name" value="Hedgehog/Intein_dom"/>
</dbReference>
<feature type="domain" description="Hedgehog/Intein (Hint)" evidence="1">
    <location>
        <begin position="170"/>
        <end position="316"/>
    </location>
</feature>
<evidence type="ECO:0000259" key="1">
    <source>
        <dbReference type="Pfam" id="PF13403"/>
    </source>
</evidence>
<evidence type="ECO:0000313" key="2">
    <source>
        <dbReference type="EMBL" id="RJL04934.1"/>
    </source>
</evidence>
<evidence type="ECO:0000313" key="3">
    <source>
        <dbReference type="Proteomes" id="UP000283587"/>
    </source>
</evidence>
<dbReference type="InterPro" id="IPR036844">
    <property type="entry name" value="Hint_dom_sf"/>
</dbReference>
<name>A0A418ZWR7_9RHOB</name>
<dbReference type="Gene3D" id="2.170.16.10">
    <property type="entry name" value="Hedgehog/Intein (Hint) domain"/>
    <property type="match status" value="1"/>
</dbReference>
<dbReference type="OrthoDB" id="6305173at2"/>
<dbReference type="Pfam" id="PF13403">
    <property type="entry name" value="Hint_2"/>
    <property type="match status" value="1"/>
</dbReference>
<organism evidence="2 3">
    <name type="scientific">Paracoccus siganidrum</name>
    <dbReference type="NCBI Taxonomy" id="1276757"/>
    <lineage>
        <taxon>Bacteria</taxon>
        <taxon>Pseudomonadati</taxon>
        <taxon>Pseudomonadota</taxon>
        <taxon>Alphaproteobacteria</taxon>
        <taxon>Rhodobacterales</taxon>
        <taxon>Paracoccaceae</taxon>
        <taxon>Paracoccus</taxon>
    </lineage>
</organism>
<dbReference type="EMBL" id="QZEW01000123">
    <property type="protein sequence ID" value="RJL04934.1"/>
    <property type="molecule type" value="Genomic_DNA"/>
</dbReference>
<protein>
    <submittedName>
        <fullName evidence="2">Hemolysin</fullName>
    </submittedName>
</protein>
<sequence length="376" mass="40829">MAYKVTVLSVSQAIAVGSGTPRSHAPWGGQSTGSNIVFHDPQLSEITIDDDDPVFDAQRYSPDYQQTVASTVSVGHNGSIVIAAGTRLSSHIGTIIRDPEGYEYYALFPRAAEPGQVGVELGRTAVLIIPHSGGQTPHTVPFDPAKAYSFVKVVNAAADVSIPYAQQGAPCFTTGTLIETQLGPRRIEQLTPGDMIRTRDNGMRWLAWIGATRLDRRLLDLQPNLRPIRIRAGALGCGLPAQDLTVSPQHRVLIRSKIAARMFGEPEILVAAKHLIGLPGIEATDPAEGVTYWHMLFDGHELVRSNGAWTESLFTGPQAMESVGEAARREIFALFPELASPEFRPRGARRLLSGREGRKLAERHARNAHDLVEDGV</sequence>
<dbReference type="AlphaFoldDB" id="A0A418ZWR7"/>
<comment type="caution">
    <text evidence="2">The sequence shown here is derived from an EMBL/GenBank/DDBJ whole genome shotgun (WGS) entry which is preliminary data.</text>
</comment>
<dbReference type="Proteomes" id="UP000283587">
    <property type="component" value="Unassembled WGS sequence"/>
</dbReference>
<dbReference type="SUPFAM" id="SSF51294">
    <property type="entry name" value="Hedgehog/intein (Hint) domain"/>
    <property type="match status" value="1"/>
</dbReference>
<accession>A0A418ZWR7</accession>
<keyword evidence="3" id="KW-1185">Reference proteome</keyword>
<proteinExistence type="predicted"/>
<gene>
    <name evidence="2" type="ORF">D3P05_20405</name>
</gene>
<reference evidence="3" key="1">
    <citation type="submission" date="2018-09" db="EMBL/GenBank/DDBJ databases">
        <title>Paracoccus onubensis nov. sp. a moderate halophilic bacterium isolated from Gruta de las Maravillas (Aracena, Spain).</title>
        <authorList>
            <person name="Jurado V."/>
            <person name="Gutierrez-Patricio S."/>
            <person name="Gonzalez-Pimentel J.L."/>
            <person name="Miller A.Z."/>
            <person name="Laiz L."/>
            <person name="Saiz-Jimenez C."/>
        </authorList>
    </citation>
    <scope>NUCLEOTIDE SEQUENCE [LARGE SCALE GENOMIC DNA]</scope>
    <source>
        <strain evidence="3">DSM 26381</strain>
    </source>
</reference>